<dbReference type="EMBL" id="RDCJ01000102">
    <property type="protein sequence ID" value="RMW45226.1"/>
    <property type="molecule type" value="Genomic_DNA"/>
</dbReference>
<dbReference type="AlphaFoldDB" id="A0A3M6KUB5"/>
<dbReference type="EMBL" id="RDCL01000096">
    <property type="protein sequence ID" value="RMW51202.1"/>
    <property type="molecule type" value="Genomic_DNA"/>
</dbReference>
<accession>A0A3M6KUB5</accession>
<evidence type="ECO:0000313" key="1">
    <source>
        <dbReference type="EMBL" id="RMW45226.1"/>
    </source>
</evidence>
<name>A0A3M6KUB5_LACPE</name>
<organism evidence="2 4">
    <name type="scientific">Lactiplantibacillus pentosus</name>
    <name type="common">Lactobacillus pentosus</name>
    <dbReference type="NCBI Taxonomy" id="1589"/>
    <lineage>
        <taxon>Bacteria</taxon>
        <taxon>Bacillati</taxon>
        <taxon>Bacillota</taxon>
        <taxon>Bacilli</taxon>
        <taxon>Lactobacillales</taxon>
        <taxon>Lactobacillaceae</taxon>
        <taxon>Lactiplantibacillus</taxon>
    </lineage>
</organism>
<sequence length="69" mass="7834">MGGITMAVMNDKKSLKQVITVSEHKDLYNVMNNLLPTTMGQHDTISRRKSINRAVTSLRKATLRFDTQK</sequence>
<comment type="caution">
    <text evidence="2">The sequence shown here is derived from an EMBL/GenBank/DDBJ whole genome shotgun (WGS) entry which is preliminary data.</text>
</comment>
<proteinExistence type="predicted"/>
<evidence type="ECO:0000313" key="3">
    <source>
        <dbReference type="Proteomes" id="UP000276249"/>
    </source>
</evidence>
<gene>
    <name evidence="2" type="ORF">D6U17_16115</name>
    <name evidence="1" type="ORF">D6U18_12010</name>
</gene>
<dbReference type="Proteomes" id="UP000276249">
    <property type="component" value="Unassembled WGS sequence"/>
</dbReference>
<evidence type="ECO:0000313" key="2">
    <source>
        <dbReference type="EMBL" id="RMW51202.1"/>
    </source>
</evidence>
<protein>
    <submittedName>
        <fullName evidence="2">Uncharacterized protein</fullName>
    </submittedName>
</protein>
<dbReference type="Proteomes" id="UP000281061">
    <property type="component" value="Unassembled WGS sequence"/>
</dbReference>
<reference evidence="3 4" key="1">
    <citation type="submission" date="2018-10" db="EMBL/GenBank/DDBJ databases">
        <title>Genome sequences of five Lactobacillus pentosus strains isolated from brines of traditionally fermented spanish-style green table olives and differences between them.</title>
        <authorList>
            <person name="Jimenez Diaz R."/>
        </authorList>
    </citation>
    <scope>NUCLEOTIDE SEQUENCE [LARGE SCALE GENOMIC DNA]</scope>
    <source>
        <strain evidence="1 3">IG10</strain>
        <strain evidence="2 4">IG8</strain>
    </source>
</reference>
<evidence type="ECO:0000313" key="4">
    <source>
        <dbReference type="Proteomes" id="UP000281061"/>
    </source>
</evidence>